<dbReference type="GO" id="GO:0051707">
    <property type="term" value="P:response to other organism"/>
    <property type="evidence" value="ECO:0007669"/>
    <property type="project" value="UniProtKB-ARBA"/>
</dbReference>
<dbReference type="EC" id="2.7.12.2" evidence="7"/>
<dbReference type="Gene3D" id="1.10.510.10">
    <property type="entry name" value="Transferase(Phosphotransferase) domain 1"/>
    <property type="match status" value="1"/>
</dbReference>
<dbReference type="PROSITE" id="PS00108">
    <property type="entry name" value="PROTEIN_KINASE_ST"/>
    <property type="match status" value="1"/>
</dbReference>
<dbReference type="STRING" id="88036.D8RCD7"/>
<name>D8RCD7_SELML</name>
<protein>
    <recommendedName>
        <fullName evidence="7">mitogen-activated protein kinase kinase</fullName>
        <ecNumber evidence="7">2.7.12.2</ecNumber>
    </recommendedName>
</protein>
<feature type="domain" description="Protein kinase" evidence="14">
    <location>
        <begin position="59"/>
        <end position="318"/>
    </location>
</feature>
<dbReference type="InParanoid" id="D8RCD7"/>
<dbReference type="HOGENOM" id="CLU_000288_63_23_1"/>
<dbReference type="PANTHER" id="PTHR48013:SF9">
    <property type="entry name" value="DUAL SPECIFICITY MITOGEN-ACTIVATED PROTEIN KINASE KINASE 5"/>
    <property type="match status" value="1"/>
</dbReference>
<dbReference type="FunFam" id="3.30.200.20:FF:000040">
    <property type="entry name" value="Dual specificity mitogen-activated protein kinase kinase"/>
    <property type="match status" value="1"/>
</dbReference>
<dbReference type="EMBL" id="GL377576">
    <property type="protein sequence ID" value="EFJ29833.1"/>
    <property type="molecule type" value="Genomic_DNA"/>
</dbReference>
<keyword evidence="1 12" id="KW-0723">Serine/threonine-protein kinase</keyword>
<dbReference type="GO" id="GO:0004674">
    <property type="term" value="F:protein serine/threonine kinase activity"/>
    <property type="evidence" value="ECO:0000318"/>
    <property type="project" value="GO_Central"/>
</dbReference>
<dbReference type="InterPro" id="IPR011009">
    <property type="entry name" value="Kinase-like_dom_sf"/>
</dbReference>
<dbReference type="PROSITE" id="PS00107">
    <property type="entry name" value="PROTEIN_KINASE_ATP"/>
    <property type="match status" value="1"/>
</dbReference>
<keyword evidence="2" id="KW-0808">Transferase</keyword>
<evidence type="ECO:0000256" key="1">
    <source>
        <dbReference type="ARBA" id="ARBA00022527"/>
    </source>
</evidence>
<dbReference type="PROSITE" id="PS50011">
    <property type="entry name" value="PROTEIN_KINASE_DOM"/>
    <property type="match status" value="1"/>
</dbReference>
<feature type="region of interest" description="Disordered" evidence="13">
    <location>
        <begin position="1"/>
        <end position="37"/>
    </location>
</feature>
<evidence type="ECO:0000256" key="7">
    <source>
        <dbReference type="ARBA" id="ARBA00038999"/>
    </source>
</evidence>
<dbReference type="SMART" id="SM00220">
    <property type="entry name" value="S_TKc"/>
    <property type="match status" value="1"/>
</dbReference>
<dbReference type="Proteomes" id="UP000001514">
    <property type="component" value="Unassembled WGS sequence"/>
</dbReference>
<comment type="catalytic activity">
    <reaction evidence="9">
        <text>L-threonyl-[protein] + ATP = O-phospho-L-threonyl-[protein] + ADP + H(+)</text>
        <dbReference type="Rhea" id="RHEA:46608"/>
        <dbReference type="Rhea" id="RHEA-COMP:11060"/>
        <dbReference type="Rhea" id="RHEA-COMP:11605"/>
        <dbReference type="ChEBI" id="CHEBI:15378"/>
        <dbReference type="ChEBI" id="CHEBI:30013"/>
        <dbReference type="ChEBI" id="CHEBI:30616"/>
        <dbReference type="ChEBI" id="CHEBI:61977"/>
        <dbReference type="ChEBI" id="CHEBI:456216"/>
        <dbReference type="EC" id="2.7.12.2"/>
    </reaction>
</comment>
<dbReference type="Pfam" id="PF00069">
    <property type="entry name" value="Pkinase"/>
    <property type="match status" value="1"/>
</dbReference>
<evidence type="ECO:0000256" key="8">
    <source>
        <dbReference type="ARBA" id="ARBA00049014"/>
    </source>
</evidence>
<dbReference type="KEGG" id="smo:SELMODRAFT_90224"/>
<comment type="similarity">
    <text evidence="6">Belongs to the protein kinase superfamily. STE Ser/Thr protein kinase family. MAP kinase kinase subfamily.</text>
</comment>
<evidence type="ECO:0000256" key="5">
    <source>
        <dbReference type="ARBA" id="ARBA00022840"/>
    </source>
</evidence>
<dbReference type="GO" id="GO:0005737">
    <property type="term" value="C:cytoplasm"/>
    <property type="evidence" value="ECO:0000318"/>
    <property type="project" value="GO_Central"/>
</dbReference>
<evidence type="ECO:0000259" key="14">
    <source>
        <dbReference type="PROSITE" id="PS50011"/>
    </source>
</evidence>
<dbReference type="eggNOG" id="KOG0581">
    <property type="taxonomic scope" value="Eukaryota"/>
</dbReference>
<dbReference type="GO" id="GO:0004708">
    <property type="term" value="F:MAP kinase kinase activity"/>
    <property type="evidence" value="ECO:0007669"/>
    <property type="project" value="UniProtKB-EC"/>
</dbReference>
<evidence type="ECO:0000256" key="2">
    <source>
        <dbReference type="ARBA" id="ARBA00022679"/>
    </source>
</evidence>
<evidence type="ECO:0000256" key="13">
    <source>
        <dbReference type="SAM" id="MobiDB-lite"/>
    </source>
</evidence>
<organism evidence="17">
    <name type="scientific">Selaginella moellendorffii</name>
    <name type="common">Spikemoss</name>
    <dbReference type="NCBI Taxonomy" id="88036"/>
    <lineage>
        <taxon>Eukaryota</taxon>
        <taxon>Viridiplantae</taxon>
        <taxon>Streptophyta</taxon>
        <taxon>Embryophyta</taxon>
        <taxon>Tracheophyta</taxon>
        <taxon>Lycopodiopsida</taxon>
        <taxon>Selaginellales</taxon>
        <taxon>Selaginellaceae</taxon>
        <taxon>Selaginella</taxon>
    </lineage>
</organism>
<evidence type="ECO:0000313" key="16">
    <source>
        <dbReference type="EMBL" id="EFJ29833.1"/>
    </source>
</evidence>
<dbReference type="PANTHER" id="PTHR48013">
    <property type="entry name" value="DUAL SPECIFICITY MITOGEN-ACTIVATED PROTEIN KINASE KINASE 5-RELATED"/>
    <property type="match status" value="1"/>
</dbReference>
<dbReference type="AlphaFoldDB" id="D8RCD7"/>
<dbReference type="KEGG" id="smo:SELMODRAFT_229557"/>
<feature type="binding site" evidence="11">
    <location>
        <position position="88"/>
    </location>
    <ligand>
        <name>ATP</name>
        <dbReference type="ChEBI" id="CHEBI:30616"/>
    </ligand>
</feature>
<reference evidence="16 17" key="1">
    <citation type="journal article" date="2011" name="Science">
        <title>The Selaginella genome identifies genetic changes associated with the evolution of vascular plants.</title>
        <authorList>
            <person name="Banks J.A."/>
            <person name="Nishiyama T."/>
            <person name="Hasebe M."/>
            <person name="Bowman J.L."/>
            <person name="Gribskov M."/>
            <person name="dePamphilis C."/>
            <person name="Albert V.A."/>
            <person name="Aono N."/>
            <person name="Aoyama T."/>
            <person name="Ambrose B.A."/>
            <person name="Ashton N.W."/>
            <person name="Axtell M.J."/>
            <person name="Barker E."/>
            <person name="Barker M.S."/>
            <person name="Bennetzen J.L."/>
            <person name="Bonawitz N.D."/>
            <person name="Chapple C."/>
            <person name="Cheng C."/>
            <person name="Correa L.G."/>
            <person name="Dacre M."/>
            <person name="DeBarry J."/>
            <person name="Dreyer I."/>
            <person name="Elias M."/>
            <person name="Engstrom E.M."/>
            <person name="Estelle M."/>
            <person name="Feng L."/>
            <person name="Finet C."/>
            <person name="Floyd S.K."/>
            <person name="Frommer W.B."/>
            <person name="Fujita T."/>
            <person name="Gramzow L."/>
            <person name="Gutensohn M."/>
            <person name="Harholt J."/>
            <person name="Hattori M."/>
            <person name="Heyl A."/>
            <person name="Hirai T."/>
            <person name="Hiwatashi Y."/>
            <person name="Ishikawa M."/>
            <person name="Iwata M."/>
            <person name="Karol K.G."/>
            <person name="Koehler B."/>
            <person name="Kolukisaoglu U."/>
            <person name="Kubo M."/>
            <person name="Kurata T."/>
            <person name="Lalonde S."/>
            <person name="Li K."/>
            <person name="Li Y."/>
            <person name="Litt A."/>
            <person name="Lyons E."/>
            <person name="Manning G."/>
            <person name="Maruyama T."/>
            <person name="Michael T.P."/>
            <person name="Mikami K."/>
            <person name="Miyazaki S."/>
            <person name="Morinaga S."/>
            <person name="Murata T."/>
            <person name="Mueller-Roeber B."/>
            <person name="Nelson D.R."/>
            <person name="Obara M."/>
            <person name="Oguri Y."/>
            <person name="Olmstead R.G."/>
            <person name="Onodera N."/>
            <person name="Petersen B.L."/>
            <person name="Pils B."/>
            <person name="Prigge M."/>
            <person name="Rensing S.A."/>
            <person name="Riano-Pachon D.M."/>
            <person name="Roberts A.W."/>
            <person name="Sato Y."/>
            <person name="Scheller H.V."/>
            <person name="Schulz B."/>
            <person name="Schulz C."/>
            <person name="Shakirov E.V."/>
            <person name="Shibagaki N."/>
            <person name="Shinohara N."/>
            <person name="Shippen D.E."/>
            <person name="Soerensen I."/>
            <person name="Sotooka R."/>
            <person name="Sugimoto N."/>
            <person name="Sugita M."/>
            <person name="Sumikawa N."/>
            <person name="Tanurdzic M."/>
            <person name="Theissen G."/>
            <person name="Ulvskov P."/>
            <person name="Wakazuki S."/>
            <person name="Weng J.K."/>
            <person name="Willats W.W."/>
            <person name="Wipf D."/>
            <person name="Wolf P.G."/>
            <person name="Yang L."/>
            <person name="Zimmer A.D."/>
            <person name="Zhu Q."/>
            <person name="Mitros T."/>
            <person name="Hellsten U."/>
            <person name="Loque D."/>
            <person name="Otillar R."/>
            <person name="Salamov A."/>
            <person name="Schmutz J."/>
            <person name="Shapiro H."/>
            <person name="Lindquist E."/>
            <person name="Lucas S."/>
            <person name="Rokhsar D."/>
            <person name="Grigoriev I.V."/>
        </authorList>
    </citation>
    <scope>NUCLEOTIDE SEQUENCE [LARGE SCALE GENOMIC DNA]</scope>
</reference>
<evidence type="ECO:0000256" key="6">
    <source>
        <dbReference type="ARBA" id="ARBA00038035"/>
    </source>
</evidence>
<proteinExistence type="inferred from homology"/>
<evidence type="ECO:0000313" key="15">
    <source>
        <dbReference type="EMBL" id="EFJ08236.1"/>
    </source>
</evidence>
<dbReference type="InterPro" id="IPR000719">
    <property type="entry name" value="Prot_kinase_dom"/>
</dbReference>
<comment type="catalytic activity">
    <reaction evidence="10">
        <text>L-tyrosyl-[protein] + ATP = O-phospho-L-tyrosyl-[protein] + ADP + H(+)</text>
        <dbReference type="Rhea" id="RHEA:10596"/>
        <dbReference type="Rhea" id="RHEA-COMP:10136"/>
        <dbReference type="Rhea" id="RHEA-COMP:20101"/>
        <dbReference type="ChEBI" id="CHEBI:15378"/>
        <dbReference type="ChEBI" id="CHEBI:30616"/>
        <dbReference type="ChEBI" id="CHEBI:46858"/>
        <dbReference type="ChEBI" id="CHEBI:61978"/>
        <dbReference type="ChEBI" id="CHEBI:456216"/>
        <dbReference type="EC" id="2.7.12.2"/>
    </reaction>
</comment>
<evidence type="ECO:0000256" key="12">
    <source>
        <dbReference type="RuleBase" id="RU000304"/>
    </source>
</evidence>
<dbReference type="SUPFAM" id="SSF56112">
    <property type="entry name" value="Protein kinase-like (PK-like)"/>
    <property type="match status" value="1"/>
</dbReference>
<evidence type="ECO:0000256" key="4">
    <source>
        <dbReference type="ARBA" id="ARBA00022777"/>
    </source>
</evidence>
<evidence type="ECO:0000256" key="10">
    <source>
        <dbReference type="ARBA" id="ARBA00051693"/>
    </source>
</evidence>
<dbReference type="InterPro" id="IPR008271">
    <property type="entry name" value="Ser/Thr_kinase_AS"/>
</dbReference>
<keyword evidence="17" id="KW-1185">Reference proteome</keyword>
<dbReference type="Gramene" id="EFJ29833">
    <property type="protein sequence ID" value="EFJ29833"/>
    <property type="gene ID" value="SELMODRAFT_90224"/>
</dbReference>
<sequence length="333" mass="37089">MSLVRSKKPPNLQLLRAPSSSAPGAHRLPLPPADATRGLKLPEIAKDEVGGGQVSLEDLEKREILGQGSGGKVYKVVHVRTGVVYALKTIHPKTDAAITKQIKREKEISMRSKAPYVVQCYGVFDKGGEISLVLEYMDGGTLAHVLKRHPRIEEPYLATITQYVLKGLLYLHSNKIVHRDIKPSNLLLNSKGEVKIADFGVSTELASTFAECNTFVGTCAYMSPERFKLHEARGGFNYSADIWSLGLVLLQCALGYFPYLSHGQEADWMTLMCNICEWEVPSPPEGTSLEFQDLVKACLQKEPACRPNAFQLLQHPFLKKYEASPYSLQRYLR</sequence>
<dbReference type="GeneID" id="9650930"/>
<dbReference type="GeneID" id="9662621"/>
<keyword evidence="4" id="KW-0418">Kinase</keyword>
<dbReference type="OMA" id="NICEWEV"/>
<dbReference type="FunCoup" id="D8RCD7">
    <property type="interactions" value="229"/>
</dbReference>
<gene>
    <name evidence="16" type="primary">MKK5-1</name>
    <name evidence="15" type="synonym">MKK5-2</name>
    <name evidence="15" type="ORF">SELMODRAFT_229557</name>
    <name evidence="16" type="ORF">SELMODRAFT_90224</name>
</gene>
<evidence type="ECO:0000256" key="3">
    <source>
        <dbReference type="ARBA" id="ARBA00022741"/>
    </source>
</evidence>
<dbReference type="Gene3D" id="3.30.200.20">
    <property type="entry name" value="Phosphorylase Kinase, domain 1"/>
    <property type="match status" value="1"/>
</dbReference>
<dbReference type="Gramene" id="EFJ08236">
    <property type="protein sequence ID" value="EFJ08236"/>
    <property type="gene ID" value="SELMODRAFT_229557"/>
</dbReference>
<dbReference type="CDD" id="cd06623">
    <property type="entry name" value="PKc_MAPKK_plant_like"/>
    <property type="match status" value="1"/>
</dbReference>
<evidence type="ECO:0000313" key="17">
    <source>
        <dbReference type="Proteomes" id="UP000001514"/>
    </source>
</evidence>
<dbReference type="InterPro" id="IPR017441">
    <property type="entry name" value="Protein_kinase_ATP_BS"/>
</dbReference>
<keyword evidence="3 11" id="KW-0547">Nucleotide-binding</keyword>
<keyword evidence="5 11" id="KW-0067">ATP-binding</keyword>
<dbReference type="OrthoDB" id="8693905at2759"/>
<dbReference type="GO" id="GO:0005524">
    <property type="term" value="F:ATP binding"/>
    <property type="evidence" value="ECO:0007669"/>
    <property type="project" value="UniProtKB-UniRule"/>
</dbReference>
<accession>D8RCD7</accession>
<evidence type="ECO:0000256" key="11">
    <source>
        <dbReference type="PROSITE-ProRule" id="PRU10141"/>
    </source>
</evidence>
<comment type="catalytic activity">
    <reaction evidence="8">
        <text>L-seryl-[protein] + ATP = O-phospho-L-seryl-[protein] + ADP + H(+)</text>
        <dbReference type="Rhea" id="RHEA:17989"/>
        <dbReference type="Rhea" id="RHEA-COMP:9863"/>
        <dbReference type="Rhea" id="RHEA-COMP:11604"/>
        <dbReference type="ChEBI" id="CHEBI:15378"/>
        <dbReference type="ChEBI" id="CHEBI:29999"/>
        <dbReference type="ChEBI" id="CHEBI:30616"/>
        <dbReference type="ChEBI" id="CHEBI:83421"/>
        <dbReference type="ChEBI" id="CHEBI:456216"/>
        <dbReference type="EC" id="2.7.12.2"/>
    </reaction>
</comment>
<evidence type="ECO:0000256" key="9">
    <source>
        <dbReference type="ARBA" id="ARBA00049299"/>
    </source>
</evidence>
<dbReference type="EMBL" id="GL377675">
    <property type="protein sequence ID" value="EFJ08236.1"/>
    <property type="molecule type" value="Genomic_DNA"/>
</dbReference>